<evidence type="ECO:0000256" key="2">
    <source>
        <dbReference type="ARBA" id="ARBA00023015"/>
    </source>
</evidence>
<evidence type="ECO:0000256" key="1">
    <source>
        <dbReference type="ARBA" id="ARBA00009437"/>
    </source>
</evidence>
<dbReference type="EMBL" id="CADIJR010000066">
    <property type="protein sequence ID" value="CAB3692745.1"/>
    <property type="molecule type" value="Genomic_DNA"/>
</dbReference>
<dbReference type="SUPFAM" id="SSF46785">
    <property type="entry name" value="Winged helix' DNA-binding domain"/>
    <property type="match status" value="1"/>
</dbReference>
<evidence type="ECO:0000259" key="5">
    <source>
        <dbReference type="PROSITE" id="PS50931"/>
    </source>
</evidence>
<dbReference type="PANTHER" id="PTHR30537:SF74">
    <property type="entry name" value="HTH-TYPE TRANSCRIPTIONAL REGULATOR TRPI"/>
    <property type="match status" value="1"/>
</dbReference>
<dbReference type="GO" id="GO:0043565">
    <property type="term" value="F:sequence-specific DNA binding"/>
    <property type="evidence" value="ECO:0007669"/>
    <property type="project" value="TreeGrafter"/>
</dbReference>
<accession>A0A6J5B722</accession>
<dbReference type="InterPro" id="IPR005119">
    <property type="entry name" value="LysR_subst-bd"/>
</dbReference>
<keyword evidence="3" id="KW-0238">DNA-binding</keyword>
<evidence type="ECO:0000313" key="7">
    <source>
        <dbReference type="Proteomes" id="UP000507979"/>
    </source>
</evidence>
<dbReference type="Gene3D" id="1.10.10.10">
    <property type="entry name" value="Winged helix-like DNA-binding domain superfamily/Winged helix DNA-binding domain"/>
    <property type="match status" value="1"/>
</dbReference>
<organism evidence="6 7">
    <name type="scientific">Achromobacter insuavis</name>
    <dbReference type="NCBI Taxonomy" id="1287735"/>
    <lineage>
        <taxon>Bacteria</taxon>
        <taxon>Pseudomonadati</taxon>
        <taxon>Pseudomonadota</taxon>
        <taxon>Betaproteobacteria</taxon>
        <taxon>Burkholderiales</taxon>
        <taxon>Alcaligenaceae</taxon>
        <taxon>Achromobacter</taxon>
    </lineage>
</organism>
<sequence>MLKPRPRPPGTRRAMRLHSPSMSELHAFMTAARLGSFTLAAETLCVTQGAVSRAIARLEAHFGQPLMRRNAHGLTLTETGRKLYDGGLAPLQAIEALSAELRADDRRLRLTLSSVPTLASAWLVPRLPDFHRRHPDIQLGFAAYRRNEDFSGATPDASILSGVAGQWPGWQADYVIGREMVVICSPARLAARRAAGLWDSPAGLLGEPLLYHANGMDNWGSWFEAAGVRRDKLALASGFDQVSILVRAVMADMGIAVLQRCLVQDDLQAGRVAAPFPDLRIAIARGYHLCAPPQRRDHYALACFRQWLLDTAERDPDARAPSPA</sequence>
<dbReference type="InterPro" id="IPR036390">
    <property type="entry name" value="WH_DNA-bd_sf"/>
</dbReference>
<dbReference type="GO" id="GO:0003700">
    <property type="term" value="F:DNA-binding transcription factor activity"/>
    <property type="evidence" value="ECO:0007669"/>
    <property type="project" value="InterPro"/>
</dbReference>
<name>A0A6J5B722_9BURK</name>
<keyword evidence="2" id="KW-0805">Transcription regulation</keyword>
<protein>
    <submittedName>
        <fullName evidence="6">Glycine cleavage system transcriptional activator</fullName>
    </submittedName>
</protein>
<proteinExistence type="inferred from homology"/>
<dbReference type="InterPro" id="IPR058163">
    <property type="entry name" value="LysR-type_TF_proteobact-type"/>
</dbReference>
<dbReference type="PROSITE" id="PS50931">
    <property type="entry name" value="HTH_LYSR"/>
    <property type="match status" value="1"/>
</dbReference>
<dbReference type="Pfam" id="PF03466">
    <property type="entry name" value="LysR_substrate"/>
    <property type="match status" value="1"/>
</dbReference>
<evidence type="ECO:0000256" key="4">
    <source>
        <dbReference type="ARBA" id="ARBA00023163"/>
    </source>
</evidence>
<dbReference type="Gene3D" id="3.40.190.10">
    <property type="entry name" value="Periplasmic binding protein-like II"/>
    <property type="match status" value="2"/>
</dbReference>
<dbReference type="AlphaFoldDB" id="A0A6J5B722"/>
<evidence type="ECO:0000313" key="6">
    <source>
        <dbReference type="EMBL" id="CAB3692745.1"/>
    </source>
</evidence>
<dbReference type="PRINTS" id="PR00039">
    <property type="entry name" value="HTHLYSR"/>
</dbReference>
<reference evidence="6 7" key="1">
    <citation type="submission" date="2020-04" db="EMBL/GenBank/DDBJ databases">
        <authorList>
            <person name="De Canck E."/>
        </authorList>
    </citation>
    <scope>NUCLEOTIDE SEQUENCE [LARGE SCALE GENOMIC DNA]</scope>
    <source>
        <strain evidence="6 7">LMG 26845</strain>
    </source>
</reference>
<dbReference type="Proteomes" id="UP000507979">
    <property type="component" value="Unassembled WGS sequence"/>
</dbReference>
<dbReference type="PANTHER" id="PTHR30537">
    <property type="entry name" value="HTH-TYPE TRANSCRIPTIONAL REGULATOR"/>
    <property type="match status" value="1"/>
</dbReference>
<dbReference type="SUPFAM" id="SSF53850">
    <property type="entry name" value="Periplasmic binding protein-like II"/>
    <property type="match status" value="1"/>
</dbReference>
<comment type="similarity">
    <text evidence="1">Belongs to the LysR transcriptional regulatory family.</text>
</comment>
<dbReference type="Pfam" id="PF00126">
    <property type="entry name" value="HTH_1"/>
    <property type="match status" value="1"/>
</dbReference>
<dbReference type="GO" id="GO:0006351">
    <property type="term" value="P:DNA-templated transcription"/>
    <property type="evidence" value="ECO:0007669"/>
    <property type="project" value="TreeGrafter"/>
</dbReference>
<keyword evidence="4" id="KW-0804">Transcription</keyword>
<gene>
    <name evidence="6" type="primary">gcvA_9</name>
    <name evidence="6" type="ORF">LMG26845_04832</name>
</gene>
<dbReference type="CDD" id="cd08432">
    <property type="entry name" value="PBP2_GcdR_TrpI_HvrB_AmpR_like"/>
    <property type="match status" value="1"/>
</dbReference>
<dbReference type="InterPro" id="IPR000847">
    <property type="entry name" value="LysR_HTH_N"/>
</dbReference>
<evidence type="ECO:0000256" key="3">
    <source>
        <dbReference type="ARBA" id="ARBA00023125"/>
    </source>
</evidence>
<feature type="domain" description="HTH lysR-type" evidence="5">
    <location>
        <begin position="20"/>
        <end position="77"/>
    </location>
</feature>
<dbReference type="InterPro" id="IPR036388">
    <property type="entry name" value="WH-like_DNA-bd_sf"/>
</dbReference>
<keyword evidence="7" id="KW-1185">Reference proteome</keyword>